<keyword evidence="2" id="KW-0012">Acyltransferase</keyword>
<evidence type="ECO:0000313" key="3">
    <source>
        <dbReference type="Proteomes" id="UP001596233"/>
    </source>
</evidence>
<dbReference type="Gene3D" id="3.40.630.30">
    <property type="match status" value="1"/>
</dbReference>
<sequence length="142" mass="17118">MLLMITDDNNNEWKNYVRNNMYEYNKKHFPKDLIGRYQEVHYFLKDDKEQVYGGILGEICWNWLEIHYLYIEQEFRKSGYGTKLLSEVEGIARQKQCDFIKTDTLSFQALDFYRKHGFEVYGLIDNAGGHTHYYLKKTLSNY</sequence>
<reference evidence="3" key="1">
    <citation type="journal article" date="2019" name="Int. J. Syst. Evol. Microbiol.">
        <title>The Global Catalogue of Microorganisms (GCM) 10K type strain sequencing project: providing services to taxonomists for standard genome sequencing and annotation.</title>
        <authorList>
            <consortium name="The Broad Institute Genomics Platform"/>
            <consortium name="The Broad Institute Genome Sequencing Center for Infectious Disease"/>
            <person name="Wu L."/>
            <person name="Ma J."/>
        </authorList>
    </citation>
    <scope>NUCLEOTIDE SEQUENCE [LARGE SCALE GENOMIC DNA]</scope>
    <source>
        <strain evidence="3">PCU 280</strain>
    </source>
</reference>
<keyword evidence="2" id="KW-0808">Transferase</keyword>
<dbReference type="PROSITE" id="PS51186">
    <property type="entry name" value="GNAT"/>
    <property type="match status" value="1"/>
</dbReference>
<dbReference type="Pfam" id="PF00583">
    <property type="entry name" value="Acetyltransf_1"/>
    <property type="match status" value="1"/>
</dbReference>
<dbReference type="RefSeq" id="WP_379234253.1">
    <property type="nucleotide sequence ID" value="NZ_JBHSTE010000003.1"/>
</dbReference>
<dbReference type="SUPFAM" id="SSF55729">
    <property type="entry name" value="Acyl-CoA N-acyltransferases (Nat)"/>
    <property type="match status" value="1"/>
</dbReference>
<comment type="caution">
    <text evidence="2">The sequence shown here is derived from an EMBL/GenBank/DDBJ whole genome shotgun (WGS) entry which is preliminary data.</text>
</comment>
<organism evidence="2 3">
    <name type="scientific">Paenibacillus septentrionalis</name>
    <dbReference type="NCBI Taxonomy" id="429342"/>
    <lineage>
        <taxon>Bacteria</taxon>
        <taxon>Bacillati</taxon>
        <taxon>Bacillota</taxon>
        <taxon>Bacilli</taxon>
        <taxon>Bacillales</taxon>
        <taxon>Paenibacillaceae</taxon>
        <taxon>Paenibacillus</taxon>
    </lineage>
</organism>
<dbReference type="EMBL" id="JBHSTE010000003">
    <property type="protein sequence ID" value="MFC6333126.1"/>
    <property type="molecule type" value="Genomic_DNA"/>
</dbReference>
<dbReference type="EC" id="2.3.1.-" evidence="2"/>
<accession>A0ABW1V4I7</accession>
<gene>
    <name evidence="2" type="ORF">ACFP56_10865</name>
</gene>
<protein>
    <submittedName>
        <fullName evidence="2">GNAT family N-acetyltransferase</fullName>
        <ecNumber evidence="2">2.3.1.-</ecNumber>
    </submittedName>
</protein>
<evidence type="ECO:0000259" key="1">
    <source>
        <dbReference type="PROSITE" id="PS51186"/>
    </source>
</evidence>
<dbReference type="InterPro" id="IPR016181">
    <property type="entry name" value="Acyl_CoA_acyltransferase"/>
</dbReference>
<dbReference type="CDD" id="cd04301">
    <property type="entry name" value="NAT_SF"/>
    <property type="match status" value="1"/>
</dbReference>
<evidence type="ECO:0000313" key="2">
    <source>
        <dbReference type="EMBL" id="MFC6333126.1"/>
    </source>
</evidence>
<dbReference type="GO" id="GO:0016746">
    <property type="term" value="F:acyltransferase activity"/>
    <property type="evidence" value="ECO:0007669"/>
    <property type="project" value="UniProtKB-KW"/>
</dbReference>
<name>A0ABW1V4I7_9BACL</name>
<dbReference type="Proteomes" id="UP001596233">
    <property type="component" value="Unassembled WGS sequence"/>
</dbReference>
<keyword evidence="3" id="KW-1185">Reference proteome</keyword>
<dbReference type="InterPro" id="IPR000182">
    <property type="entry name" value="GNAT_dom"/>
</dbReference>
<feature type="domain" description="N-acetyltransferase" evidence="1">
    <location>
        <begin position="1"/>
        <end position="140"/>
    </location>
</feature>
<proteinExistence type="predicted"/>